<keyword evidence="2 4" id="KW-0732">Signal</keyword>
<dbReference type="InterPro" id="IPR050298">
    <property type="entry name" value="Gram-neg_bact_OMP"/>
</dbReference>
<dbReference type="OrthoDB" id="6674170at2"/>
<feature type="signal peptide" evidence="4">
    <location>
        <begin position="1"/>
        <end position="25"/>
    </location>
</feature>
<proteinExistence type="predicted"/>
<dbReference type="RefSeq" id="WP_087489545.1">
    <property type="nucleotide sequence ID" value="NZ_CP015579.1"/>
</dbReference>
<sequence>MNKCRCLLLSGSLTILSLLPMISRAEITLIKTDPQKNDVMSRLNFKVGGSIRPQINHMTGVQGNNYKRNVFDGGSRFRFTADFRITDSLIWTNYYELGVNIPALLHWDNHHAEGARNTLRRMMYTALRSQQWGELSFGQRNSIYYDVVGAKTDIWDYDMLGQGPGNGINGDYDGSYRPRKQLRYQNQFGDVSLYVAYLFSDDDYLPGDGLRYKRRGGGSLGFNYTITPDLNWGMAWNYTKARMRSPQLHENKNENQNLLGTAFSWRPGQWRLAAGGGWYQNFAPSHRIDVQHYFAGDAWGVEYYAGYNIPVQRYILQSVQPYFMGDRMQFVTGRDYQRTDNGLGISFALDYGFRVDYEYVITADSDHQGNMNVIRLYYNF</sequence>
<keyword evidence="3" id="KW-0472">Membrane</keyword>
<gene>
    <name evidence="6" type="ORF">A7K98_16375</name>
    <name evidence="7" type="ORF">A7K99_16360</name>
</gene>
<evidence type="ECO:0000313" key="6">
    <source>
        <dbReference type="EMBL" id="ARU95182.1"/>
    </source>
</evidence>
<dbReference type="EMBL" id="CP015579">
    <property type="protein sequence ID" value="ARU95182.1"/>
    <property type="molecule type" value="Genomic_DNA"/>
</dbReference>
<evidence type="ECO:0000313" key="9">
    <source>
        <dbReference type="Proteomes" id="UP000195814"/>
    </source>
</evidence>
<dbReference type="AlphaFoldDB" id="A0A1Y0LMF8"/>
<accession>A0A1Y0LMF8</accession>
<name>A0A1Y0LMF8_TATCI</name>
<evidence type="ECO:0000256" key="3">
    <source>
        <dbReference type="ARBA" id="ARBA00023136"/>
    </source>
</evidence>
<dbReference type="KEGG" id="tci:A7K98_16375"/>
<dbReference type="PANTHER" id="PTHR34501:SF2">
    <property type="entry name" value="OUTER MEMBRANE PORIN F-RELATED"/>
    <property type="match status" value="1"/>
</dbReference>
<evidence type="ECO:0000313" key="8">
    <source>
        <dbReference type="Proteomes" id="UP000195729"/>
    </source>
</evidence>
<dbReference type="GO" id="GO:0015288">
    <property type="term" value="F:porin activity"/>
    <property type="evidence" value="ECO:0007669"/>
    <property type="project" value="InterPro"/>
</dbReference>
<evidence type="ECO:0000313" key="7">
    <source>
        <dbReference type="EMBL" id="ARU99222.1"/>
    </source>
</evidence>
<dbReference type="Proteomes" id="UP000195814">
    <property type="component" value="Chromosome"/>
</dbReference>
<feature type="domain" description="Porin" evidence="5">
    <location>
        <begin position="25"/>
        <end position="287"/>
    </location>
</feature>
<dbReference type="Gene3D" id="2.40.160.10">
    <property type="entry name" value="Porin"/>
    <property type="match status" value="1"/>
</dbReference>
<keyword evidence="8" id="KW-1185">Reference proteome</keyword>
<evidence type="ECO:0000256" key="2">
    <source>
        <dbReference type="ARBA" id="ARBA00022729"/>
    </source>
</evidence>
<feature type="chain" id="PRO_5012982510" description="Porin domain-containing protein" evidence="4">
    <location>
        <begin position="26"/>
        <end position="380"/>
    </location>
</feature>
<dbReference type="PANTHER" id="PTHR34501">
    <property type="entry name" value="PROTEIN YDDL-RELATED"/>
    <property type="match status" value="1"/>
</dbReference>
<organism evidence="6 9">
    <name type="scientific">Tatumella citrea</name>
    <name type="common">Pantoea citrea</name>
    <dbReference type="NCBI Taxonomy" id="53336"/>
    <lineage>
        <taxon>Bacteria</taxon>
        <taxon>Pseudomonadati</taxon>
        <taxon>Pseudomonadota</taxon>
        <taxon>Gammaproteobacteria</taxon>
        <taxon>Enterobacterales</taxon>
        <taxon>Erwiniaceae</taxon>
        <taxon>Tatumella</taxon>
    </lineage>
</organism>
<dbReference type="Proteomes" id="UP000195729">
    <property type="component" value="Chromosome"/>
</dbReference>
<dbReference type="InterPro" id="IPR033900">
    <property type="entry name" value="Gram_neg_porin_domain"/>
</dbReference>
<dbReference type="SUPFAM" id="SSF56935">
    <property type="entry name" value="Porins"/>
    <property type="match status" value="1"/>
</dbReference>
<dbReference type="GO" id="GO:0009279">
    <property type="term" value="C:cell outer membrane"/>
    <property type="evidence" value="ECO:0007669"/>
    <property type="project" value="UniProtKB-SubCell"/>
</dbReference>
<evidence type="ECO:0000256" key="1">
    <source>
        <dbReference type="ARBA" id="ARBA00004571"/>
    </source>
</evidence>
<evidence type="ECO:0000259" key="5">
    <source>
        <dbReference type="Pfam" id="PF13609"/>
    </source>
</evidence>
<dbReference type="Pfam" id="PF13609">
    <property type="entry name" value="Porin_4"/>
    <property type="match status" value="1"/>
</dbReference>
<protein>
    <recommendedName>
        <fullName evidence="5">Porin domain-containing protein</fullName>
    </recommendedName>
</protein>
<dbReference type="EMBL" id="CP015581">
    <property type="protein sequence ID" value="ARU99222.1"/>
    <property type="molecule type" value="Genomic_DNA"/>
</dbReference>
<evidence type="ECO:0000256" key="4">
    <source>
        <dbReference type="SAM" id="SignalP"/>
    </source>
</evidence>
<reference evidence="8 9" key="1">
    <citation type="submission" date="2016-05" db="EMBL/GenBank/DDBJ databases">
        <title>Complete genome sequence of two 2,5-diketo-D-glunonic acid producing strain Tatumella citrea.</title>
        <authorList>
            <person name="Duan C."/>
            <person name="Yang J."/>
            <person name="Yang S."/>
        </authorList>
    </citation>
    <scope>NUCLEOTIDE SEQUENCE [LARGE SCALE GENOMIC DNA]</scope>
    <source>
        <strain evidence="7 8">ATCC 39140</strain>
        <strain evidence="6 9">DSM 13699</strain>
    </source>
</reference>
<comment type="subcellular location">
    <subcellularLocation>
        <location evidence="1">Cell outer membrane</location>
        <topology evidence="1">Multi-pass membrane protein</topology>
    </subcellularLocation>
</comment>
<dbReference type="InterPro" id="IPR023614">
    <property type="entry name" value="Porin_dom_sf"/>
</dbReference>